<organism evidence="1 2">
    <name type="scientific">Alteromonas profundi</name>
    <dbReference type="NCBI Taxonomy" id="2696062"/>
    <lineage>
        <taxon>Bacteria</taxon>
        <taxon>Pseudomonadati</taxon>
        <taxon>Pseudomonadota</taxon>
        <taxon>Gammaproteobacteria</taxon>
        <taxon>Alteromonadales</taxon>
        <taxon>Alteromonadaceae</taxon>
        <taxon>Alteromonas/Salinimonas group</taxon>
        <taxon>Alteromonas</taxon>
    </lineage>
</organism>
<proteinExistence type="predicted"/>
<sequence length="70" mass="7917">MATLSLVLLMTSVVSIALLASYLDAKFQWHPVRLQEQLKQKDTQIASLQAHIEILEASITELDYPLNNNH</sequence>
<protein>
    <recommendedName>
        <fullName evidence="3">Phage shock protein B</fullName>
    </recommendedName>
</protein>
<name>A0A7X5LK27_9ALTE</name>
<evidence type="ECO:0000313" key="1">
    <source>
        <dbReference type="EMBL" id="NDV90822.1"/>
    </source>
</evidence>
<gene>
    <name evidence="1" type="ORF">GTH32_06360</name>
</gene>
<evidence type="ECO:0000313" key="2">
    <source>
        <dbReference type="Proteomes" id="UP000470213"/>
    </source>
</evidence>
<comment type="caution">
    <text evidence="1">The sequence shown here is derived from an EMBL/GenBank/DDBJ whole genome shotgun (WGS) entry which is preliminary data.</text>
</comment>
<dbReference type="AlphaFoldDB" id="A0A7X5LK27"/>
<dbReference type="RefSeq" id="WP_163084409.1">
    <property type="nucleotide sequence ID" value="NZ_JAAAWN010000006.1"/>
</dbReference>
<keyword evidence="2" id="KW-1185">Reference proteome</keyword>
<dbReference type="EMBL" id="JAAAWN010000006">
    <property type="protein sequence ID" value="NDV90822.1"/>
    <property type="molecule type" value="Genomic_DNA"/>
</dbReference>
<dbReference type="Proteomes" id="UP000470213">
    <property type="component" value="Unassembled WGS sequence"/>
</dbReference>
<evidence type="ECO:0008006" key="3">
    <source>
        <dbReference type="Google" id="ProtNLM"/>
    </source>
</evidence>
<reference evidence="1 2" key="1">
    <citation type="submission" date="2020-01" db="EMBL/GenBank/DDBJ databases">
        <authorList>
            <person name="Chen J."/>
            <person name="Zhu S."/>
            <person name="Yang J."/>
        </authorList>
    </citation>
    <scope>NUCLEOTIDE SEQUENCE [LARGE SCALE GENOMIC DNA]</scope>
    <source>
        <strain evidence="1 2">345S023</strain>
    </source>
</reference>
<accession>A0A7X5LK27</accession>